<dbReference type="Gene3D" id="3.40.50.1820">
    <property type="entry name" value="alpha/beta hydrolase"/>
    <property type="match status" value="1"/>
</dbReference>
<sequence>MEGQGRILSGSTTSLAWVIARDQSPPWEPINGSCTIFEDFFSNAINANTCTNVYHVTDSSPVASKILGVPASPWPESFITQPARPDVRQALHRPTDSTPAWHICSPPPESLPQ</sequence>
<accession>A0A6G1LFQ7</accession>
<gene>
    <name evidence="2" type="ORF">EJ03DRAFT_29313</name>
</gene>
<evidence type="ECO:0000313" key="3">
    <source>
        <dbReference type="Proteomes" id="UP000799436"/>
    </source>
</evidence>
<dbReference type="EMBL" id="ML995819">
    <property type="protein sequence ID" value="KAF2771432.1"/>
    <property type="molecule type" value="Genomic_DNA"/>
</dbReference>
<dbReference type="InterPro" id="IPR029058">
    <property type="entry name" value="AB_hydrolase_fold"/>
</dbReference>
<reference evidence="2" key="1">
    <citation type="journal article" date="2020" name="Stud. Mycol.">
        <title>101 Dothideomycetes genomes: a test case for predicting lifestyles and emergence of pathogens.</title>
        <authorList>
            <person name="Haridas S."/>
            <person name="Albert R."/>
            <person name="Binder M."/>
            <person name="Bloem J."/>
            <person name="Labutti K."/>
            <person name="Salamov A."/>
            <person name="Andreopoulos B."/>
            <person name="Baker S."/>
            <person name="Barry K."/>
            <person name="Bills G."/>
            <person name="Bluhm B."/>
            <person name="Cannon C."/>
            <person name="Castanera R."/>
            <person name="Culley D."/>
            <person name="Daum C."/>
            <person name="Ezra D."/>
            <person name="Gonzalez J."/>
            <person name="Henrissat B."/>
            <person name="Kuo A."/>
            <person name="Liang C."/>
            <person name="Lipzen A."/>
            <person name="Lutzoni F."/>
            <person name="Magnuson J."/>
            <person name="Mondo S."/>
            <person name="Nolan M."/>
            <person name="Ohm R."/>
            <person name="Pangilinan J."/>
            <person name="Park H.-J."/>
            <person name="Ramirez L."/>
            <person name="Alfaro M."/>
            <person name="Sun H."/>
            <person name="Tritt A."/>
            <person name="Yoshinaga Y."/>
            <person name="Zwiers L.-H."/>
            <person name="Turgeon B."/>
            <person name="Goodwin S."/>
            <person name="Spatafora J."/>
            <person name="Crous P."/>
            <person name="Grigoriev I."/>
        </authorList>
    </citation>
    <scope>NUCLEOTIDE SEQUENCE</scope>
    <source>
        <strain evidence="2">CBS 116005</strain>
    </source>
</reference>
<protein>
    <submittedName>
        <fullName evidence="2">Uncharacterized protein</fullName>
    </submittedName>
</protein>
<evidence type="ECO:0000313" key="2">
    <source>
        <dbReference type="EMBL" id="KAF2771432.1"/>
    </source>
</evidence>
<organism evidence="2 3">
    <name type="scientific">Teratosphaeria nubilosa</name>
    <dbReference type="NCBI Taxonomy" id="161662"/>
    <lineage>
        <taxon>Eukaryota</taxon>
        <taxon>Fungi</taxon>
        <taxon>Dikarya</taxon>
        <taxon>Ascomycota</taxon>
        <taxon>Pezizomycotina</taxon>
        <taxon>Dothideomycetes</taxon>
        <taxon>Dothideomycetidae</taxon>
        <taxon>Mycosphaerellales</taxon>
        <taxon>Teratosphaeriaceae</taxon>
        <taxon>Teratosphaeria</taxon>
    </lineage>
</organism>
<proteinExistence type="predicted"/>
<evidence type="ECO:0000256" key="1">
    <source>
        <dbReference type="SAM" id="MobiDB-lite"/>
    </source>
</evidence>
<keyword evidence="3" id="KW-1185">Reference proteome</keyword>
<dbReference type="Proteomes" id="UP000799436">
    <property type="component" value="Unassembled WGS sequence"/>
</dbReference>
<dbReference type="AlphaFoldDB" id="A0A6G1LFQ7"/>
<feature type="region of interest" description="Disordered" evidence="1">
    <location>
        <begin position="93"/>
        <end position="113"/>
    </location>
</feature>
<name>A0A6G1LFQ7_9PEZI</name>